<reference evidence="2 3" key="1">
    <citation type="journal article" date="2011" name="J. Bacteriol.">
        <title>Draft Genome Sequence of Gordonia neofelifaecis NRRL B-59395, a Cholesterol-Degrading Actinomycete.</title>
        <authorList>
            <person name="Ge F."/>
            <person name="Li W."/>
            <person name="Chen G."/>
            <person name="Liu Y."/>
            <person name="Zhang G."/>
            <person name="Yong B."/>
            <person name="Wang Q."/>
            <person name="Wang N."/>
            <person name="Huang Z."/>
            <person name="Li W."/>
            <person name="Wang J."/>
            <person name="Wu C."/>
            <person name="Xie Q."/>
            <person name="Liu G."/>
        </authorList>
    </citation>
    <scope>NUCLEOTIDE SEQUENCE [LARGE SCALE GENOMIC DNA]</scope>
    <source>
        <strain evidence="2 3">NRRL B-59395</strain>
    </source>
</reference>
<evidence type="ECO:0000256" key="1">
    <source>
        <dbReference type="SAM" id="MobiDB-lite"/>
    </source>
</evidence>
<protein>
    <submittedName>
        <fullName evidence="2">Uncharacterized protein</fullName>
    </submittedName>
</protein>
<comment type="caution">
    <text evidence="2">The sequence shown here is derived from an EMBL/GenBank/DDBJ whole genome shotgun (WGS) entry which is preliminary data.</text>
</comment>
<name>F1YPV8_9ACTN</name>
<dbReference type="Proteomes" id="UP000035065">
    <property type="component" value="Unassembled WGS sequence"/>
</dbReference>
<feature type="compositionally biased region" description="Basic and acidic residues" evidence="1">
    <location>
        <begin position="9"/>
        <end position="18"/>
    </location>
</feature>
<evidence type="ECO:0000313" key="3">
    <source>
        <dbReference type="Proteomes" id="UP000035065"/>
    </source>
</evidence>
<proteinExistence type="predicted"/>
<organism evidence="2 3">
    <name type="scientific">Gordonia neofelifaecis NRRL B-59395</name>
    <dbReference type="NCBI Taxonomy" id="644548"/>
    <lineage>
        <taxon>Bacteria</taxon>
        <taxon>Bacillati</taxon>
        <taxon>Actinomycetota</taxon>
        <taxon>Actinomycetes</taxon>
        <taxon>Mycobacteriales</taxon>
        <taxon>Gordoniaceae</taxon>
        <taxon>Gordonia</taxon>
    </lineage>
</organism>
<dbReference type="STRING" id="644548.SCNU_19757"/>
<accession>F1YPV8</accession>
<sequence>MAFATDLTVTEHRSEDQYRAPGRRCHVGQGTDEDVAGRHLTDGVLQARS</sequence>
<dbReference type="AlphaFoldDB" id="F1YPV8"/>
<evidence type="ECO:0000313" key="2">
    <source>
        <dbReference type="EMBL" id="EGD53267.1"/>
    </source>
</evidence>
<dbReference type="EMBL" id="AEUD01000029">
    <property type="protein sequence ID" value="EGD53267.1"/>
    <property type="molecule type" value="Genomic_DNA"/>
</dbReference>
<keyword evidence="3" id="KW-1185">Reference proteome</keyword>
<gene>
    <name evidence="2" type="ORF">SCNU_19757</name>
</gene>
<feature type="region of interest" description="Disordered" evidence="1">
    <location>
        <begin position="1"/>
        <end position="49"/>
    </location>
</feature>